<organism evidence="2 3">
    <name type="scientific">Larinioides sclopetarius</name>
    <dbReference type="NCBI Taxonomy" id="280406"/>
    <lineage>
        <taxon>Eukaryota</taxon>
        <taxon>Metazoa</taxon>
        <taxon>Ecdysozoa</taxon>
        <taxon>Arthropoda</taxon>
        <taxon>Chelicerata</taxon>
        <taxon>Arachnida</taxon>
        <taxon>Araneae</taxon>
        <taxon>Araneomorphae</taxon>
        <taxon>Entelegynae</taxon>
        <taxon>Araneoidea</taxon>
        <taxon>Araneidae</taxon>
        <taxon>Larinioides</taxon>
    </lineage>
</organism>
<proteinExistence type="predicted"/>
<name>A0AAV1ZP47_9ARAC</name>
<accession>A0AAV1ZP47</accession>
<gene>
    <name evidence="2" type="ORF">LARSCL_LOCUS6999</name>
</gene>
<evidence type="ECO:0000256" key="1">
    <source>
        <dbReference type="SAM" id="Phobius"/>
    </source>
</evidence>
<evidence type="ECO:0000313" key="2">
    <source>
        <dbReference type="EMBL" id="CAL1273618.1"/>
    </source>
</evidence>
<keyword evidence="1" id="KW-0812">Transmembrane</keyword>
<dbReference type="Proteomes" id="UP001497382">
    <property type="component" value="Unassembled WGS sequence"/>
</dbReference>
<comment type="caution">
    <text evidence="2">The sequence shown here is derived from an EMBL/GenBank/DDBJ whole genome shotgun (WGS) entry which is preliminary data.</text>
</comment>
<reference evidence="2 3" key="1">
    <citation type="submission" date="2024-04" db="EMBL/GenBank/DDBJ databases">
        <authorList>
            <person name="Rising A."/>
            <person name="Reimegard J."/>
            <person name="Sonavane S."/>
            <person name="Akerstrom W."/>
            <person name="Nylinder S."/>
            <person name="Hedman E."/>
            <person name="Kallberg Y."/>
        </authorList>
    </citation>
    <scope>NUCLEOTIDE SEQUENCE [LARGE SCALE GENOMIC DNA]</scope>
</reference>
<evidence type="ECO:0008006" key="4">
    <source>
        <dbReference type="Google" id="ProtNLM"/>
    </source>
</evidence>
<sequence>MAFYIHPTTLHLKFYYLQLGLAWINFLCTLMTSHPMGMLRAPLPNIEEESKSPYMKLFLDTNV</sequence>
<feature type="transmembrane region" description="Helical" evidence="1">
    <location>
        <begin position="14"/>
        <end position="32"/>
    </location>
</feature>
<dbReference type="AlphaFoldDB" id="A0AAV1ZP47"/>
<keyword evidence="3" id="KW-1185">Reference proteome</keyword>
<keyword evidence="1" id="KW-1133">Transmembrane helix</keyword>
<keyword evidence="1" id="KW-0472">Membrane</keyword>
<protein>
    <recommendedName>
        <fullName evidence="4">ATP synthase F0 subunit 8</fullName>
    </recommendedName>
</protein>
<evidence type="ECO:0000313" key="3">
    <source>
        <dbReference type="Proteomes" id="UP001497382"/>
    </source>
</evidence>
<dbReference type="EMBL" id="CAXIEN010000069">
    <property type="protein sequence ID" value="CAL1273618.1"/>
    <property type="molecule type" value="Genomic_DNA"/>
</dbReference>